<dbReference type="PANTHER" id="PTHR10887:SF341">
    <property type="entry name" value="NFX1-TYPE ZINC FINGER-CONTAINING PROTEIN 1"/>
    <property type="match status" value="1"/>
</dbReference>
<dbReference type="InterPro" id="IPR047187">
    <property type="entry name" value="SF1_C_Upf1"/>
</dbReference>
<sequence length="1439" mass="165587">MDANSKWSARKKKRKTLGLKAKESSRWLKGTLCSIENDKPYWFIRPSGDLPKGYNTERDVYMQSDNISKYILPLKGGDIVEFVLGERDPAKPMARKVRVFRYSQRSCEELVDYLNLLTEDLNSVYYKTVLVETLPNIVMWSFLGSPTSTSICVVYIEFLLQLLQQIIKVGKHCKTLTKESLKAVLQGTIFQSKGDKSLALLVKSSQYNVEEDEFYLADGQHQLLSAELLRSTCESIIRHTPSIARCLLPTVLAITEKTPTSSTTHFLYKLLQLSLSGENTEIPNMDVWQELPLILTHYELTSADLLTKDKHLTPVKWRTPYQNPEEYMDTYFRLLRAEAFASIQKRIRELNSGRLDVRDMNVYYDVHLAGFELQNGRFSLAIHFNPARKVTKWENSTKLMFGNLLCISLNRKFDDVIWATVSNRDTEMLNKYSVVMLELLDENKKPMSEIINLLQSNEGSGVMAESPTYYHAISPILRRLKEFDMENFPLQQEVVFAKPSLEFRFPRYLKEAKTLDPTPVIIPEGDNRSSKERIAEKRMEVEKFLEIFKDCQTLLEESQRNALVHALQNRLAIIQGPPGCGKTFIGVKIVQLLLSLSPKLEKPILLLTYKNHALDEFLKQMLTFCRKNELVRIGGRSKEPELESCNLHAITRSLMKNKSHSKAVFTEIQEKKNEIEEVETQIKELSSEVDVSSQLGKKSFVDELSEEQLQLLLIEAGWNQKKIVCHRNSKTCANKTWIRQLISDISQKHCSLKEFLMKSIELGGLKKNSNEDHCFNVFNRVFQEWFPDRQELQQLKAIQTEFILQLQSKTLDEEKILNSDDECPDDSGDEDYVKELAETRMISGIKQGRNSKNSLVIFNSIKTNQKDVLIDISDYPNDMAVNSQIRHIENLWDLTKPQRLQFLYSILSERTTSVSQELNDLLERLQYLKSHRDELEMDEKVKLLSQKKIIGVTITGASINHDLIHQIGPSVVIVEEAAEILEPGLLAALTPSVEHLILIGDHKQLRPQVDTYELRIGFQYFNISMMERLIESKFEYKTLTKQNRMRPEFSALLRDIYPKLEDNQPLVLKNEPLKCIEKSMFFWSHEYPEQHDRSYTNVKEAERIRALVIYLLCNGCCPSEITVLAAYLGQTKVLRKMLQDLKTKMPHLFKEINTGRVTTEGFIQVQTIDMYQGDENKYVLISLVRSNDDRKIGFLAEQNRRCVAQSRAKCGMYFVGNVTTFERGCWSKLIKSMRGEKCVENIIPLQCTKHESSIFQAKEAENITEVISNPKLLCKLMCGDPYACGMHLCKQSCFPRHGHTACPELVWDKFPSCSHPVHRKCTQDITKLLCDEPVAAAFPRCGHKTEKKCHEKIEDLFCTCPCREINSCGKHHCANKCGKPHGHDSCPQWLTTHFRAVTILQPKRRNVLNRSLGTALKLCISQDSVDIKSKRNVIRKTGM</sequence>
<feature type="domain" description="ZNFX1" evidence="3">
    <location>
        <begin position="358"/>
        <end position="445"/>
    </location>
</feature>
<dbReference type="Proteomes" id="UP001152795">
    <property type="component" value="Unassembled WGS sequence"/>
</dbReference>
<evidence type="ECO:0000259" key="2">
    <source>
        <dbReference type="Pfam" id="PF13087"/>
    </source>
</evidence>
<dbReference type="Pfam" id="PF25396">
    <property type="entry name" value="ZNFX1"/>
    <property type="match status" value="1"/>
</dbReference>
<dbReference type="InterPro" id="IPR045055">
    <property type="entry name" value="DNA2/NAM7-like"/>
</dbReference>
<dbReference type="EMBL" id="CACRXK020013155">
    <property type="protein sequence ID" value="CAB4024652.1"/>
    <property type="molecule type" value="Genomic_DNA"/>
</dbReference>
<name>A0A6S7KAH1_PARCT</name>
<comment type="caution">
    <text evidence="4">The sequence shown here is derived from an EMBL/GenBank/DDBJ whole genome shotgun (WGS) entry which is preliminary data.</text>
</comment>
<gene>
    <name evidence="4" type="ORF">PACLA_8A071788</name>
</gene>
<feature type="domain" description="DNA2/NAM7 helicase helicase" evidence="1">
    <location>
        <begin position="905"/>
        <end position="1009"/>
    </location>
</feature>
<dbReference type="Pfam" id="PF13087">
    <property type="entry name" value="AAA_12"/>
    <property type="match status" value="1"/>
</dbReference>
<proteinExistence type="predicted"/>
<evidence type="ECO:0000313" key="5">
    <source>
        <dbReference type="Proteomes" id="UP001152795"/>
    </source>
</evidence>
<dbReference type="InterPro" id="IPR041679">
    <property type="entry name" value="DNA2/NAM7-like_C"/>
</dbReference>
<dbReference type="OrthoDB" id="8015657at2759"/>
<evidence type="ECO:0000259" key="3">
    <source>
        <dbReference type="Pfam" id="PF25396"/>
    </source>
</evidence>
<dbReference type="GO" id="GO:0031048">
    <property type="term" value="P:regulatory ncRNA-mediated heterochromatin formation"/>
    <property type="evidence" value="ECO:0007669"/>
    <property type="project" value="TreeGrafter"/>
</dbReference>
<keyword evidence="5" id="KW-1185">Reference proteome</keyword>
<dbReference type="Pfam" id="PF13086">
    <property type="entry name" value="AAA_11"/>
    <property type="match status" value="2"/>
</dbReference>
<organism evidence="4 5">
    <name type="scientific">Paramuricea clavata</name>
    <name type="common">Red gorgonian</name>
    <name type="synonym">Violescent sea-whip</name>
    <dbReference type="NCBI Taxonomy" id="317549"/>
    <lineage>
        <taxon>Eukaryota</taxon>
        <taxon>Metazoa</taxon>
        <taxon>Cnidaria</taxon>
        <taxon>Anthozoa</taxon>
        <taxon>Octocorallia</taxon>
        <taxon>Malacalcyonacea</taxon>
        <taxon>Plexauridae</taxon>
        <taxon>Paramuricea</taxon>
    </lineage>
</organism>
<dbReference type="CDD" id="cd18808">
    <property type="entry name" value="SF1_C_Upf1"/>
    <property type="match status" value="1"/>
</dbReference>
<evidence type="ECO:0000313" key="4">
    <source>
        <dbReference type="EMBL" id="CAB4024652.1"/>
    </source>
</evidence>
<dbReference type="InterPro" id="IPR027417">
    <property type="entry name" value="P-loop_NTPase"/>
</dbReference>
<accession>A0A6S7KAH1</accession>
<dbReference type="GO" id="GO:0031380">
    <property type="term" value="C:nuclear RNA-directed RNA polymerase complex"/>
    <property type="evidence" value="ECO:0007669"/>
    <property type="project" value="TreeGrafter"/>
</dbReference>
<dbReference type="SUPFAM" id="SSF52540">
    <property type="entry name" value="P-loop containing nucleoside triphosphate hydrolases"/>
    <property type="match status" value="1"/>
</dbReference>
<evidence type="ECO:0000259" key="1">
    <source>
        <dbReference type="Pfam" id="PF13086"/>
    </source>
</evidence>
<dbReference type="Gene3D" id="3.40.50.300">
    <property type="entry name" value="P-loop containing nucleotide triphosphate hydrolases"/>
    <property type="match status" value="3"/>
</dbReference>
<dbReference type="InterPro" id="IPR057373">
    <property type="entry name" value="ZNFX1"/>
</dbReference>
<dbReference type="PANTHER" id="PTHR10887">
    <property type="entry name" value="DNA2/NAM7 HELICASE FAMILY"/>
    <property type="match status" value="1"/>
</dbReference>
<protein>
    <submittedName>
        <fullName evidence="4">Uncharacterized protein</fullName>
    </submittedName>
</protein>
<dbReference type="GO" id="GO:0004386">
    <property type="term" value="F:helicase activity"/>
    <property type="evidence" value="ECO:0007669"/>
    <property type="project" value="InterPro"/>
</dbReference>
<dbReference type="InterPro" id="IPR041677">
    <property type="entry name" value="DNA2/NAM7_AAA_11"/>
</dbReference>
<reference evidence="4" key="1">
    <citation type="submission" date="2020-04" db="EMBL/GenBank/DDBJ databases">
        <authorList>
            <person name="Alioto T."/>
            <person name="Alioto T."/>
            <person name="Gomez Garrido J."/>
        </authorList>
    </citation>
    <scope>NUCLEOTIDE SEQUENCE</scope>
    <source>
        <strain evidence="4">A484AB</strain>
    </source>
</reference>
<feature type="domain" description="DNA2/NAM7 helicase helicase" evidence="1">
    <location>
        <begin position="555"/>
        <end position="746"/>
    </location>
</feature>
<feature type="domain" description="DNA2/NAM7 helicase-like C-terminal" evidence="2">
    <location>
        <begin position="1022"/>
        <end position="1218"/>
    </location>
</feature>